<sequence length="52" mass="6043">MFPLFLKIGINVLLLQSISIHFDFKILLKSFVDQVNPVSLEHFQTFMASVIY</sequence>
<dbReference type="EMBL" id="JBBNAF010000012">
    <property type="protein sequence ID" value="KAK9092480.1"/>
    <property type="molecule type" value="Genomic_DNA"/>
</dbReference>
<evidence type="ECO:0000313" key="2">
    <source>
        <dbReference type="Proteomes" id="UP001420932"/>
    </source>
</evidence>
<protein>
    <submittedName>
        <fullName evidence="1">Uncharacterized protein</fullName>
    </submittedName>
</protein>
<gene>
    <name evidence="1" type="ORF">Syun_027391</name>
</gene>
<dbReference type="AlphaFoldDB" id="A0AAP0EHU7"/>
<proteinExistence type="predicted"/>
<dbReference type="Proteomes" id="UP001420932">
    <property type="component" value="Unassembled WGS sequence"/>
</dbReference>
<organism evidence="1 2">
    <name type="scientific">Stephania yunnanensis</name>
    <dbReference type="NCBI Taxonomy" id="152371"/>
    <lineage>
        <taxon>Eukaryota</taxon>
        <taxon>Viridiplantae</taxon>
        <taxon>Streptophyta</taxon>
        <taxon>Embryophyta</taxon>
        <taxon>Tracheophyta</taxon>
        <taxon>Spermatophyta</taxon>
        <taxon>Magnoliopsida</taxon>
        <taxon>Ranunculales</taxon>
        <taxon>Menispermaceae</taxon>
        <taxon>Menispermoideae</taxon>
        <taxon>Cissampelideae</taxon>
        <taxon>Stephania</taxon>
    </lineage>
</organism>
<keyword evidence="2" id="KW-1185">Reference proteome</keyword>
<evidence type="ECO:0000313" key="1">
    <source>
        <dbReference type="EMBL" id="KAK9092480.1"/>
    </source>
</evidence>
<accession>A0AAP0EHU7</accession>
<reference evidence="1 2" key="1">
    <citation type="submission" date="2024-01" db="EMBL/GenBank/DDBJ databases">
        <title>Genome assemblies of Stephania.</title>
        <authorList>
            <person name="Yang L."/>
        </authorList>
    </citation>
    <scope>NUCLEOTIDE SEQUENCE [LARGE SCALE GENOMIC DNA]</scope>
    <source>
        <strain evidence="1">YNDBR</strain>
        <tissue evidence="1">Leaf</tissue>
    </source>
</reference>
<name>A0AAP0EHU7_9MAGN</name>
<comment type="caution">
    <text evidence="1">The sequence shown here is derived from an EMBL/GenBank/DDBJ whole genome shotgun (WGS) entry which is preliminary data.</text>
</comment>